<dbReference type="Pfam" id="PF00326">
    <property type="entry name" value="Peptidase_S9"/>
    <property type="match status" value="1"/>
</dbReference>
<dbReference type="PANTHER" id="PTHR42776">
    <property type="entry name" value="SERINE PEPTIDASE S9 FAMILY MEMBER"/>
    <property type="match status" value="1"/>
</dbReference>
<dbReference type="OrthoDB" id="9812921at2"/>
<keyword evidence="1" id="KW-0378">Hydrolase</keyword>
<sequence>MRISGTIESSRDYPSPNPDIRLREITYWSEGIRVKGMLACPNQAGQYDGMLYLRGGIQGVGMVRPARIAEFAAQGLVVFAPYYRGNRGGEGRDEFGGVDRFDAVHGVEVLKQFSTTRVHVFAFSRGGIMALWTAILRHDITSVVTWGGVSDMTLTYQERVDMRRMLKRVVGGTPTKMPEAYHARTPLFRVNEISCPVLIIHGAQDDNVPIVHAKRLEAALKVAHKSYETWYKEQYTHYFPVAANRQVVADACDWMKQQEG</sequence>
<proteinExistence type="predicted"/>
<dbReference type="EMBL" id="JTFC01000003">
    <property type="protein sequence ID" value="RUS58402.1"/>
    <property type="molecule type" value="Genomic_DNA"/>
</dbReference>
<dbReference type="InterPro" id="IPR001375">
    <property type="entry name" value="Peptidase_S9_cat"/>
</dbReference>
<dbReference type="RefSeq" id="WP_126989025.1">
    <property type="nucleotide sequence ID" value="NZ_JTFC01000003.1"/>
</dbReference>
<dbReference type="Gene3D" id="3.40.50.1820">
    <property type="entry name" value="alpha/beta hydrolase"/>
    <property type="match status" value="1"/>
</dbReference>
<organism evidence="3 4">
    <name type="scientific">Candidatus Kurthia intestinigallinarum</name>
    <dbReference type="NCBI Taxonomy" id="1562256"/>
    <lineage>
        <taxon>Bacteria</taxon>
        <taxon>Bacillati</taxon>
        <taxon>Bacillota</taxon>
        <taxon>Bacilli</taxon>
        <taxon>Bacillales</taxon>
        <taxon>Caryophanaceae</taxon>
        <taxon>Kurthia</taxon>
    </lineage>
</organism>
<comment type="caution">
    <text evidence="3">The sequence shown here is derived from an EMBL/GenBank/DDBJ whole genome shotgun (WGS) entry which is preliminary data.</text>
</comment>
<dbReference type="GO" id="GO:0006508">
    <property type="term" value="P:proteolysis"/>
    <property type="evidence" value="ECO:0007669"/>
    <property type="project" value="InterPro"/>
</dbReference>
<dbReference type="Proteomes" id="UP000288623">
    <property type="component" value="Unassembled WGS sequence"/>
</dbReference>
<dbReference type="SUPFAM" id="SSF53474">
    <property type="entry name" value="alpha/beta-Hydrolases"/>
    <property type="match status" value="1"/>
</dbReference>
<name>A0A433RYP8_9BACL</name>
<dbReference type="InterPro" id="IPR029058">
    <property type="entry name" value="AB_hydrolase_fold"/>
</dbReference>
<accession>A0A433RYP8</accession>
<evidence type="ECO:0000313" key="3">
    <source>
        <dbReference type="EMBL" id="RUS58402.1"/>
    </source>
</evidence>
<evidence type="ECO:0000256" key="1">
    <source>
        <dbReference type="ARBA" id="ARBA00022801"/>
    </source>
</evidence>
<protein>
    <submittedName>
        <fullName evidence="3">Peptidase</fullName>
    </submittedName>
</protein>
<dbReference type="PANTHER" id="PTHR42776:SF27">
    <property type="entry name" value="DIPEPTIDYL PEPTIDASE FAMILY MEMBER 6"/>
    <property type="match status" value="1"/>
</dbReference>
<feature type="domain" description="Peptidase S9 prolyl oligopeptidase catalytic" evidence="2">
    <location>
        <begin position="67"/>
        <end position="258"/>
    </location>
</feature>
<dbReference type="AlphaFoldDB" id="A0A433RYP8"/>
<evidence type="ECO:0000259" key="2">
    <source>
        <dbReference type="Pfam" id="PF00326"/>
    </source>
</evidence>
<reference evidence="3 4" key="1">
    <citation type="submission" date="2014-11" db="EMBL/GenBank/DDBJ databases">
        <title>Genome sequence and analysis of novel Kurthia sp.</title>
        <authorList>
            <person name="Lawson J.N."/>
            <person name="Gonzalez J.E."/>
            <person name="Rinauldi L."/>
            <person name="Xuan Z."/>
            <person name="Firman A."/>
            <person name="Shaddox L."/>
            <person name="Trudeau A."/>
            <person name="Shah S."/>
            <person name="Reiman D."/>
        </authorList>
    </citation>
    <scope>NUCLEOTIDE SEQUENCE [LARGE SCALE GENOMIC DNA]</scope>
    <source>
        <strain evidence="3 4">3B1D</strain>
    </source>
</reference>
<dbReference type="GO" id="GO:0004252">
    <property type="term" value="F:serine-type endopeptidase activity"/>
    <property type="evidence" value="ECO:0007669"/>
    <property type="project" value="TreeGrafter"/>
</dbReference>
<gene>
    <name evidence="3" type="ORF">QI30_00575</name>
</gene>
<evidence type="ECO:0000313" key="4">
    <source>
        <dbReference type="Proteomes" id="UP000288623"/>
    </source>
</evidence>
<keyword evidence="4" id="KW-1185">Reference proteome</keyword>